<gene>
    <name evidence="1" type="ORF">M440DRAFT_1332248</name>
</gene>
<dbReference type="AlphaFoldDB" id="A0A2T4C663"/>
<accession>A0A2T4C663</accession>
<evidence type="ECO:0000313" key="1">
    <source>
        <dbReference type="EMBL" id="PTB77059.1"/>
    </source>
</evidence>
<evidence type="ECO:0000313" key="2">
    <source>
        <dbReference type="Proteomes" id="UP000240760"/>
    </source>
</evidence>
<proteinExistence type="predicted"/>
<organism evidence="1 2">
    <name type="scientific">Trichoderma longibrachiatum ATCC 18648</name>
    <dbReference type="NCBI Taxonomy" id="983965"/>
    <lineage>
        <taxon>Eukaryota</taxon>
        <taxon>Fungi</taxon>
        <taxon>Dikarya</taxon>
        <taxon>Ascomycota</taxon>
        <taxon>Pezizomycotina</taxon>
        <taxon>Sordariomycetes</taxon>
        <taxon>Hypocreomycetidae</taxon>
        <taxon>Hypocreales</taxon>
        <taxon>Hypocreaceae</taxon>
        <taxon>Trichoderma</taxon>
    </lineage>
</organism>
<protein>
    <submittedName>
        <fullName evidence="1">Uncharacterized protein</fullName>
    </submittedName>
</protein>
<reference evidence="1 2" key="1">
    <citation type="submission" date="2016-07" db="EMBL/GenBank/DDBJ databases">
        <title>Multiple horizontal gene transfer events from other fungi enriched the ability of initially mycotrophic Trichoderma (Ascomycota) to feed on dead plant biomass.</title>
        <authorList>
            <consortium name="DOE Joint Genome Institute"/>
            <person name="Aerts A."/>
            <person name="Atanasova L."/>
            <person name="Chenthamara K."/>
            <person name="Zhang J."/>
            <person name="Grujic M."/>
            <person name="Henrissat B."/>
            <person name="Kuo A."/>
            <person name="Salamov A."/>
            <person name="Lipzen A."/>
            <person name="Labutti K."/>
            <person name="Barry K."/>
            <person name="Miao Y."/>
            <person name="Rahimi M.J."/>
            <person name="Shen Q."/>
            <person name="Grigoriev I.V."/>
            <person name="Kubicek C.P."/>
            <person name="Druzhinina I.S."/>
        </authorList>
    </citation>
    <scope>NUCLEOTIDE SEQUENCE [LARGE SCALE GENOMIC DNA]</scope>
    <source>
        <strain evidence="1 2">ATCC 18648</strain>
    </source>
</reference>
<sequence>ITTTVSPGVDRNLFVPIAPMPRHPVTNRQLQLCDNPYGNSGLPQPSYLRVNRIYEIPPEALVEKRSYHRELELRQKPYDELIDFKKSQNIIC</sequence>
<name>A0A2T4C663_TRILO</name>
<dbReference type="OrthoDB" id="4881101at2759"/>
<feature type="non-terminal residue" evidence="1">
    <location>
        <position position="1"/>
    </location>
</feature>
<keyword evidence="2" id="KW-1185">Reference proteome</keyword>
<dbReference type="EMBL" id="KZ679131">
    <property type="protein sequence ID" value="PTB77059.1"/>
    <property type="molecule type" value="Genomic_DNA"/>
</dbReference>
<dbReference type="Proteomes" id="UP000240760">
    <property type="component" value="Unassembled WGS sequence"/>
</dbReference>